<dbReference type="Proteomes" id="UP000807353">
    <property type="component" value="Unassembled WGS sequence"/>
</dbReference>
<name>A0A9P6CGK7_9AGAR</name>
<keyword evidence="1" id="KW-1133">Transmembrane helix</keyword>
<keyword evidence="3" id="KW-1185">Reference proteome</keyword>
<gene>
    <name evidence="2" type="ORF">BDZ94DRAFT_1254408</name>
</gene>
<sequence length="62" mass="7014">MSASTKPLVFYIAKITPNRHQVSVLLEELKAAYSGGSVGYGWAFFFHLYHVLILPFFLPVLK</sequence>
<keyword evidence="1" id="KW-0812">Transmembrane</keyword>
<dbReference type="OrthoDB" id="422574at2759"/>
<protein>
    <submittedName>
        <fullName evidence="2">Uncharacterized protein</fullName>
    </submittedName>
</protein>
<dbReference type="EMBL" id="MU150248">
    <property type="protein sequence ID" value="KAF9465381.1"/>
    <property type="molecule type" value="Genomic_DNA"/>
</dbReference>
<reference evidence="2" key="1">
    <citation type="submission" date="2020-11" db="EMBL/GenBank/DDBJ databases">
        <authorList>
            <consortium name="DOE Joint Genome Institute"/>
            <person name="Ahrendt S."/>
            <person name="Riley R."/>
            <person name="Andreopoulos W."/>
            <person name="Labutti K."/>
            <person name="Pangilinan J."/>
            <person name="Ruiz-Duenas F.J."/>
            <person name="Barrasa J.M."/>
            <person name="Sanchez-Garcia M."/>
            <person name="Camarero S."/>
            <person name="Miyauchi S."/>
            <person name="Serrano A."/>
            <person name="Linde D."/>
            <person name="Babiker R."/>
            <person name="Drula E."/>
            <person name="Ayuso-Fernandez I."/>
            <person name="Pacheco R."/>
            <person name="Padilla G."/>
            <person name="Ferreira P."/>
            <person name="Barriuso J."/>
            <person name="Kellner H."/>
            <person name="Castanera R."/>
            <person name="Alfaro M."/>
            <person name="Ramirez L."/>
            <person name="Pisabarro A.G."/>
            <person name="Kuo A."/>
            <person name="Tritt A."/>
            <person name="Lipzen A."/>
            <person name="He G."/>
            <person name="Yan M."/>
            <person name="Ng V."/>
            <person name="Cullen D."/>
            <person name="Martin F."/>
            <person name="Rosso M.-N."/>
            <person name="Henrissat B."/>
            <person name="Hibbett D."/>
            <person name="Martinez A.T."/>
            <person name="Grigoriev I.V."/>
        </authorList>
    </citation>
    <scope>NUCLEOTIDE SEQUENCE</scope>
    <source>
        <strain evidence="2">CBS 247.69</strain>
    </source>
</reference>
<feature type="transmembrane region" description="Helical" evidence="1">
    <location>
        <begin position="40"/>
        <end position="61"/>
    </location>
</feature>
<evidence type="ECO:0000256" key="1">
    <source>
        <dbReference type="SAM" id="Phobius"/>
    </source>
</evidence>
<dbReference type="AlphaFoldDB" id="A0A9P6CGK7"/>
<evidence type="ECO:0000313" key="3">
    <source>
        <dbReference type="Proteomes" id="UP000807353"/>
    </source>
</evidence>
<organism evidence="2 3">
    <name type="scientific">Collybia nuda</name>
    <dbReference type="NCBI Taxonomy" id="64659"/>
    <lineage>
        <taxon>Eukaryota</taxon>
        <taxon>Fungi</taxon>
        <taxon>Dikarya</taxon>
        <taxon>Basidiomycota</taxon>
        <taxon>Agaricomycotina</taxon>
        <taxon>Agaricomycetes</taxon>
        <taxon>Agaricomycetidae</taxon>
        <taxon>Agaricales</taxon>
        <taxon>Tricholomatineae</taxon>
        <taxon>Clitocybaceae</taxon>
        <taxon>Collybia</taxon>
    </lineage>
</organism>
<evidence type="ECO:0000313" key="2">
    <source>
        <dbReference type="EMBL" id="KAF9465381.1"/>
    </source>
</evidence>
<comment type="caution">
    <text evidence="2">The sequence shown here is derived from an EMBL/GenBank/DDBJ whole genome shotgun (WGS) entry which is preliminary data.</text>
</comment>
<keyword evidence="1" id="KW-0472">Membrane</keyword>
<accession>A0A9P6CGK7</accession>
<proteinExistence type="predicted"/>